<keyword evidence="5 8" id="KW-0812">Transmembrane</keyword>
<evidence type="ECO:0000256" key="8">
    <source>
        <dbReference type="SAM" id="Phobius"/>
    </source>
</evidence>
<evidence type="ECO:0000313" key="9">
    <source>
        <dbReference type="EMBL" id="CAB3230879.1"/>
    </source>
</evidence>
<feature type="transmembrane region" description="Helical" evidence="8">
    <location>
        <begin position="104"/>
        <end position="127"/>
    </location>
</feature>
<name>A0A8S0ZD39_ARCPL</name>
<feature type="transmembrane region" description="Helical" evidence="8">
    <location>
        <begin position="303"/>
        <end position="329"/>
    </location>
</feature>
<comment type="caution">
    <text evidence="9">The sequence shown here is derived from an EMBL/GenBank/DDBJ whole genome shotgun (WGS) entry which is preliminary data.</text>
</comment>
<evidence type="ECO:0000256" key="7">
    <source>
        <dbReference type="ARBA" id="ARBA00023136"/>
    </source>
</evidence>
<dbReference type="InterPro" id="IPR002293">
    <property type="entry name" value="AA/rel_permease1"/>
</dbReference>
<keyword evidence="6 8" id="KW-1133">Transmembrane helix</keyword>
<dbReference type="PANTHER" id="PTHR11785">
    <property type="entry name" value="AMINO ACID TRANSPORTER"/>
    <property type="match status" value="1"/>
</dbReference>
<keyword evidence="4" id="KW-1003">Cell membrane</keyword>
<gene>
    <name evidence="10" type="ORF">APLA_LOCUS12584</name>
    <name evidence="9" type="ORF">APLA_LOCUS4782</name>
</gene>
<comment type="subcellular location">
    <subcellularLocation>
        <location evidence="1">Cell membrane</location>
        <topology evidence="1">Multi-pass membrane protein</topology>
    </subcellularLocation>
</comment>
<protein>
    <submittedName>
        <fullName evidence="9">Uncharacterized protein</fullName>
    </submittedName>
</protein>
<organism evidence="9 12">
    <name type="scientific">Arctia plantaginis</name>
    <name type="common">Wood tiger moth</name>
    <name type="synonym">Phalaena plantaginis</name>
    <dbReference type="NCBI Taxonomy" id="874455"/>
    <lineage>
        <taxon>Eukaryota</taxon>
        <taxon>Metazoa</taxon>
        <taxon>Ecdysozoa</taxon>
        <taxon>Arthropoda</taxon>
        <taxon>Hexapoda</taxon>
        <taxon>Insecta</taxon>
        <taxon>Pterygota</taxon>
        <taxon>Neoptera</taxon>
        <taxon>Endopterygota</taxon>
        <taxon>Lepidoptera</taxon>
        <taxon>Glossata</taxon>
        <taxon>Ditrysia</taxon>
        <taxon>Noctuoidea</taxon>
        <taxon>Erebidae</taxon>
        <taxon>Arctiinae</taxon>
        <taxon>Arctia</taxon>
    </lineage>
</organism>
<evidence type="ECO:0000256" key="1">
    <source>
        <dbReference type="ARBA" id="ARBA00004651"/>
    </source>
</evidence>
<feature type="transmembrane region" description="Helical" evidence="8">
    <location>
        <begin position="72"/>
        <end position="92"/>
    </location>
</feature>
<dbReference type="Pfam" id="PF13520">
    <property type="entry name" value="AA_permease_2"/>
    <property type="match status" value="1"/>
</dbReference>
<feature type="transmembrane region" description="Helical" evidence="8">
    <location>
        <begin position="156"/>
        <end position="176"/>
    </location>
</feature>
<dbReference type="Proteomes" id="UP000494106">
    <property type="component" value="Unassembled WGS sequence"/>
</dbReference>
<feature type="transmembrane region" description="Helical" evidence="8">
    <location>
        <begin position="413"/>
        <end position="437"/>
    </location>
</feature>
<evidence type="ECO:0000256" key="4">
    <source>
        <dbReference type="ARBA" id="ARBA00022475"/>
    </source>
</evidence>
<dbReference type="PANTHER" id="PTHR11785:SF240">
    <property type="entry name" value="LD25378P"/>
    <property type="match status" value="1"/>
</dbReference>
<feature type="transmembrane region" description="Helical" evidence="8">
    <location>
        <begin position="380"/>
        <end position="401"/>
    </location>
</feature>
<keyword evidence="7 8" id="KW-0472">Membrane</keyword>
<evidence type="ECO:0000256" key="5">
    <source>
        <dbReference type="ARBA" id="ARBA00022692"/>
    </source>
</evidence>
<accession>A0A8S0ZD39</accession>
<evidence type="ECO:0000256" key="6">
    <source>
        <dbReference type="ARBA" id="ARBA00022989"/>
    </source>
</evidence>
<dbReference type="AlphaFoldDB" id="A0A8S0ZD39"/>
<feature type="transmembrane region" description="Helical" evidence="8">
    <location>
        <begin position="258"/>
        <end position="283"/>
    </location>
</feature>
<sequence length="494" mass="53799">MAKVSDIDVLPPKTMEMGSEKSDKESSEGVRLKKELGLMNGVAIIVGVIVGSGIFVSPSFALKYAGSKGMALIVWVLSGLLSMVGALCYAELGTMIPKSGGDYAYIGEAFGALPSFLYLWVALFILVPTGNAITALTFAQNILQPLWPACKPPTDAVSLIAAFITCFLTVINCYNVKWVTRVQDSFTAGKVLALLVIFGASLWYLFSGHTENLENIMEGTIHKPGDIAIAFYTGLFSYSGWNYLNFVTEELQEPYKNLPRAICISMPVVTLVYALTNVAYFAVLTNAEIGASEAVAVTFSEKILGVISWIMPLFVALCTFGSLNGAIYASSRLFFVGARNGHLPLAISLIDVRRLTPVPSLIFLCLATLVMLSWPDLESLIVYVTAVEALFTLASVAGLLYMRHSRPQLHRPIRVHTILPVSFLVIVTVLVVCSSIAHPKEIFIGVSLIALGVPVYFTLIVWKHKPKWLQSSCDLFNITCSKLFLALPEDSKEL</sequence>
<proteinExistence type="inferred from homology"/>
<feature type="transmembrane region" description="Helical" evidence="8">
    <location>
        <begin position="36"/>
        <end position="60"/>
    </location>
</feature>
<feature type="transmembrane region" description="Helical" evidence="8">
    <location>
        <begin position="355"/>
        <end position="374"/>
    </location>
</feature>
<keyword evidence="3" id="KW-0813">Transport</keyword>
<comment type="similarity">
    <text evidence="2">Belongs to the amino acid-polyamine-organocation (APC) superfamily. L-type amino acid transporter (LAT) (TC 2.A.3.8) family.</text>
</comment>
<evidence type="ECO:0000256" key="3">
    <source>
        <dbReference type="ARBA" id="ARBA00022448"/>
    </source>
</evidence>
<dbReference type="Proteomes" id="UP000494256">
    <property type="component" value="Unassembled WGS sequence"/>
</dbReference>
<dbReference type="Gene3D" id="1.20.1740.10">
    <property type="entry name" value="Amino acid/polyamine transporter I"/>
    <property type="match status" value="1"/>
</dbReference>
<dbReference type="PIRSF" id="PIRSF006060">
    <property type="entry name" value="AA_transporter"/>
    <property type="match status" value="1"/>
</dbReference>
<dbReference type="EMBL" id="CADEBD010000288">
    <property type="protein sequence ID" value="CAB3230879.1"/>
    <property type="molecule type" value="Genomic_DNA"/>
</dbReference>
<evidence type="ECO:0000313" key="10">
    <source>
        <dbReference type="EMBL" id="CAB3250184.1"/>
    </source>
</evidence>
<evidence type="ECO:0000313" key="11">
    <source>
        <dbReference type="Proteomes" id="UP000494106"/>
    </source>
</evidence>
<dbReference type="EMBL" id="CADEBC010000540">
    <property type="protein sequence ID" value="CAB3250184.1"/>
    <property type="molecule type" value="Genomic_DNA"/>
</dbReference>
<feature type="transmembrane region" description="Helical" evidence="8">
    <location>
        <begin position="443"/>
        <end position="462"/>
    </location>
</feature>
<dbReference type="GO" id="GO:0005886">
    <property type="term" value="C:plasma membrane"/>
    <property type="evidence" value="ECO:0007669"/>
    <property type="project" value="UniProtKB-SubCell"/>
</dbReference>
<evidence type="ECO:0000256" key="2">
    <source>
        <dbReference type="ARBA" id="ARBA00007040"/>
    </source>
</evidence>
<reference evidence="11 12" key="1">
    <citation type="submission" date="2020-04" db="EMBL/GenBank/DDBJ databases">
        <authorList>
            <person name="Wallbank WR R."/>
            <person name="Pardo Diaz C."/>
            <person name="Kozak K."/>
            <person name="Martin S."/>
            <person name="Jiggins C."/>
            <person name="Moest M."/>
            <person name="Warren A I."/>
            <person name="Byers J.R.P. K."/>
            <person name="Montejo-Kovacevich G."/>
            <person name="Yen C E."/>
        </authorList>
    </citation>
    <scope>NUCLEOTIDE SEQUENCE [LARGE SCALE GENOMIC DNA]</scope>
</reference>
<feature type="transmembrane region" description="Helical" evidence="8">
    <location>
        <begin position="227"/>
        <end position="246"/>
    </location>
</feature>
<feature type="transmembrane region" description="Helical" evidence="8">
    <location>
        <begin position="188"/>
        <end position="207"/>
    </location>
</feature>
<evidence type="ECO:0000313" key="12">
    <source>
        <dbReference type="Proteomes" id="UP000494256"/>
    </source>
</evidence>
<keyword evidence="11" id="KW-1185">Reference proteome</keyword>
<dbReference type="InterPro" id="IPR050598">
    <property type="entry name" value="AminoAcid_Transporter"/>
</dbReference>
<dbReference type="GO" id="GO:0015179">
    <property type="term" value="F:L-amino acid transmembrane transporter activity"/>
    <property type="evidence" value="ECO:0007669"/>
    <property type="project" value="TreeGrafter"/>
</dbReference>
<dbReference type="OrthoDB" id="3257095at2759"/>
<dbReference type="FunFam" id="1.20.1740.10:FF:000003">
    <property type="entry name" value="Y+L amino acid transporter 1 isoform X1"/>
    <property type="match status" value="1"/>
</dbReference>